<keyword evidence="1" id="KW-0472">Membrane</keyword>
<reference evidence="2 3" key="1">
    <citation type="submission" date="2019-04" db="EMBL/GenBank/DDBJ databases">
        <title>Comparative genomics and transcriptomics to analyze fruiting body development in filamentous ascomycetes.</title>
        <authorList>
            <consortium name="DOE Joint Genome Institute"/>
            <person name="Lutkenhaus R."/>
            <person name="Traeger S."/>
            <person name="Breuer J."/>
            <person name="Kuo A."/>
            <person name="Lipzen A."/>
            <person name="Pangilinan J."/>
            <person name="Dilworth D."/>
            <person name="Sandor L."/>
            <person name="Poggeler S."/>
            <person name="Barry K."/>
            <person name="Grigoriev I.V."/>
            <person name="Nowrousian M."/>
        </authorList>
    </citation>
    <scope>NUCLEOTIDE SEQUENCE [LARGE SCALE GENOMIC DNA]</scope>
    <source>
        <strain evidence="2 3">CBS 389.68</strain>
    </source>
</reference>
<keyword evidence="3" id="KW-1185">Reference proteome</keyword>
<accession>A0A4S2MYR5</accession>
<keyword evidence="1" id="KW-1133">Transmembrane helix</keyword>
<dbReference type="Proteomes" id="UP000298138">
    <property type="component" value="Unassembled WGS sequence"/>
</dbReference>
<proteinExistence type="predicted"/>
<dbReference type="EMBL" id="ML220117">
    <property type="protein sequence ID" value="TGZ81851.1"/>
    <property type="molecule type" value="Genomic_DNA"/>
</dbReference>
<organism evidence="2 3">
    <name type="scientific">Ascodesmis nigricans</name>
    <dbReference type="NCBI Taxonomy" id="341454"/>
    <lineage>
        <taxon>Eukaryota</taxon>
        <taxon>Fungi</taxon>
        <taxon>Dikarya</taxon>
        <taxon>Ascomycota</taxon>
        <taxon>Pezizomycotina</taxon>
        <taxon>Pezizomycetes</taxon>
        <taxon>Pezizales</taxon>
        <taxon>Ascodesmidaceae</taxon>
        <taxon>Ascodesmis</taxon>
    </lineage>
</organism>
<dbReference type="PROSITE" id="PS51257">
    <property type="entry name" value="PROKAR_LIPOPROTEIN"/>
    <property type="match status" value="1"/>
</dbReference>
<feature type="transmembrane region" description="Helical" evidence="1">
    <location>
        <begin position="62"/>
        <end position="87"/>
    </location>
</feature>
<dbReference type="InParanoid" id="A0A4S2MYR5"/>
<dbReference type="AlphaFoldDB" id="A0A4S2MYR5"/>
<sequence>MREFCPTQQKYKVASAWSVTASGSCDALFASLGTGMALSRIQMGVEGISSTTRATAPCQSEVISVATLSPTTMMMMMMMMMLLLLLLPVMGHRRGAACGTAVGKAEPKTWNKAVPSVRQHP</sequence>
<evidence type="ECO:0000313" key="3">
    <source>
        <dbReference type="Proteomes" id="UP000298138"/>
    </source>
</evidence>
<keyword evidence="1" id="KW-0812">Transmembrane</keyword>
<evidence type="ECO:0000256" key="1">
    <source>
        <dbReference type="SAM" id="Phobius"/>
    </source>
</evidence>
<evidence type="ECO:0000313" key="2">
    <source>
        <dbReference type="EMBL" id="TGZ81851.1"/>
    </source>
</evidence>
<name>A0A4S2MYR5_9PEZI</name>
<gene>
    <name evidence="2" type="ORF">EX30DRAFT_235221</name>
</gene>
<protein>
    <submittedName>
        <fullName evidence="2">Uncharacterized protein</fullName>
    </submittedName>
</protein>